<feature type="repeat" description="WD" evidence="3">
    <location>
        <begin position="245"/>
        <end position="287"/>
    </location>
</feature>
<dbReference type="OrthoDB" id="256303at2759"/>
<feature type="repeat" description="WD" evidence="3">
    <location>
        <begin position="204"/>
        <end position="245"/>
    </location>
</feature>
<feature type="domain" description="Translation initiation factor beta propellor-like" evidence="5">
    <location>
        <begin position="199"/>
        <end position="329"/>
    </location>
</feature>
<reference evidence="6" key="1">
    <citation type="submission" date="2019-10" db="EMBL/GenBank/DDBJ databases">
        <title>Conservation and host-specific expression of non-tandemly repeated heterogenous ribosome RNA gene in arbuscular mycorrhizal fungi.</title>
        <authorList>
            <person name="Maeda T."/>
            <person name="Kobayashi Y."/>
            <person name="Nakagawa T."/>
            <person name="Ezawa T."/>
            <person name="Yamaguchi K."/>
            <person name="Bino T."/>
            <person name="Nishimoto Y."/>
            <person name="Shigenobu S."/>
            <person name="Kawaguchi M."/>
        </authorList>
    </citation>
    <scope>NUCLEOTIDE SEQUENCE</scope>
    <source>
        <strain evidence="6">HR1</strain>
    </source>
</reference>
<dbReference type="InterPro" id="IPR013979">
    <property type="entry name" value="TIF_beta_prop-like"/>
</dbReference>
<dbReference type="Proteomes" id="UP000615446">
    <property type="component" value="Unassembled WGS sequence"/>
</dbReference>
<protein>
    <submittedName>
        <fullName evidence="6">WD repeat-containing protein 25</fullName>
    </submittedName>
</protein>
<evidence type="ECO:0000256" key="1">
    <source>
        <dbReference type="ARBA" id="ARBA00022574"/>
    </source>
</evidence>
<comment type="caution">
    <text evidence="6">The sequence shown here is derived from an EMBL/GenBank/DDBJ whole genome shotgun (WGS) entry which is preliminary data.</text>
</comment>
<dbReference type="PROSITE" id="PS50294">
    <property type="entry name" value="WD_REPEATS_REGION"/>
    <property type="match status" value="1"/>
</dbReference>
<dbReference type="Pfam" id="PF00400">
    <property type="entry name" value="WD40"/>
    <property type="match status" value="2"/>
</dbReference>
<feature type="repeat" description="WD" evidence="3">
    <location>
        <begin position="161"/>
        <end position="195"/>
    </location>
</feature>
<evidence type="ECO:0000256" key="4">
    <source>
        <dbReference type="SAM" id="MobiDB-lite"/>
    </source>
</evidence>
<dbReference type="SUPFAM" id="SSF50978">
    <property type="entry name" value="WD40 repeat-like"/>
    <property type="match status" value="1"/>
</dbReference>
<keyword evidence="1 3" id="KW-0853">WD repeat</keyword>
<dbReference type="InterPro" id="IPR053053">
    <property type="entry name" value="WD_repeat_protein"/>
</dbReference>
<evidence type="ECO:0000259" key="5">
    <source>
        <dbReference type="Pfam" id="PF08662"/>
    </source>
</evidence>
<dbReference type="InterPro" id="IPR015943">
    <property type="entry name" value="WD40/YVTN_repeat-like_dom_sf"/>
</dbReference>
<sequence>MEDIVEAYNSGSSDNDSEITLEIQKRDGIEKFSRPPTSQNEIPSFDKQKRKRSISLEGMKVSTTVKESINSCSSYDQTSTGIQKKVRGYISKREKLNQEIESKTKEKSLSAINEEVCKTSPHTGTLLSIPNRIGSALEDTQDRSRPRRFNTIPKRQIIYLETKHVNGVNSILWCGSFGQVLASASMDGTVRIWDVFRSKKCVRILHHDGAVKDIQWNHNRNNILSGGYDRIVKLTDIETGTVIQKFPHSQIVTALRFHPSQSNTFVSGMIKDGIQSWDIRTNKLIKESKKFWGSVNDLEFFPDGNNILTCSDYVVRNAADKNIVVWDFDSLTAISNQIYQEAFSCTALRIHPFNNYFIAQSNANYIAIFGMNKPWKLDKRKRFEGHLVNGYPIKCNFSPEPDYIVSGDSNGRLYFYEWSSSKVIKKIENAHKGICADACWHPVLNGIVASCGWDGNVLIWG</sequence>
<gene>
    <name evidence="6" type="ORF">RCL2_000300100</name>
</gene>
<organism evidence="6 7">
    <name type="scientific">Rhizophagus clarus</name>
    <dbReference type="NCBI Taxonomy" id="94130"/>
    <lineage>
        <taxon>Eukaryota</taxon>
        <taxon>Fungi</taxon>
        <taxon>Fungi incertae sedis</taxon>
        <taxon>Mucoromycota</taxon>
        <taxon>Glomeromycotina</taxon>
        <taxon>Glomeromycetes</taxon>
        <taxon>Glomerales</taxon>
        <taxon>Glomeraceae</taxon>
        <taxon>Rhizophagus</taxon>
    </lineage>
</organism>
<feature type="compositionally biased region" description="Basic and acidic residues" evidence="4">
    <location>
        <begin position="23"/>
        <end position="33"/>
    </location>
</feature>
<evidence type="ECO:0000313" key="6">
    <source>
        <dbReference type="EMBL" id="GES75573.1"/>
    </source>
</evidence>
<name>A0A8H3QDC2_9GLOM</name>
<accession>A0A8H3QDC2</accession>
<dbReference type="PROSITE" id="PS50082">
    <property type="entry name" value="WD_REPEATS_2"/>
    <property type="match status" value="3"/>
</dbReference>
<evidence type="ECO:0000256" key="3">
    <source>
        <dbReference type="PROSITE-ProRule" id="PRU00221"/>
    </source>
</evidence>
<dbReference type="PROSITE" id="PS00678">
    <property type="entry name" value="WD_REPEATS_1"/>
    <property type="match status" value="1"/>
</dbReference>
<dbReference type="AlphaFoldDB" id="A0A8H3QDC2"/>
<dbReference type="EMBL" id="BLAL01000016">
    <property type="protein sequence ID" value="GES75573.1"/>
    <property type="molecule type" value="Genomic_DNA"/>
</dbReference>
<dbReference type="PROSITE" id="PS50096">
    <property type="entry name" value="IQ"/>
    <property type="match status" value="1"/>
</dbReference>
<dbReference type="Gene3D" id="2.130.10.10">
    <property type="entry name" value="YVTN repeat-like/Quinoprotein amine dehydrogenase"/>
    <property type="match status" value="1"/>
</dbReference>
<feature type="region of interest" description="Disordered" evidence="4">
    <location>
        <begin position="1"/>
        <end position="52"/>
    </location>
</feature>
<proteinExistence type="predicted"/>
<dbReference type="InterPro" id="IPR001680">
    <property type="entry name" value="WD40_rpt"/>
</dbReference>
<dbReference type="Pfam" id="PF08662">
    <property type="entry name" value="eIF2A"/>
    <property type="match status" value="1"/>
</dbReference>
<evidence type="ECO:0000256" key="2">
    <source>
        <dbReference type="ARBA" id="ARBA00022737"/>
    </source>
</evidence>
<keyword evidence="2" id="KW-0677">Repeat</keyword>
<dbReference type="PANTHER" id="PTHR44566:SF1">
    <property type="entry name" value="WD REPEAT-CONTAINING PROTEIN 25"/>
    <property type="match status" value="1"/>
</dbReference>
<dbReference type="PANTHER" id="PTHR44566">
    <property type="entry name" value="TRANSDUCIN/WD40 REPEAT-LIKE SUPERFAMILY PROTEIN"/>
    <property type="match status" value="1"/>
</dbReference>
<dbReference type="InterPro" id="IPR036322">
    <property type="entry name" value="WD40_repeat_dom_sf"/>
</dbReference>
<dbReference type="SMART" id="SM00320">
    <property type="entry name" value="WD40"/>
    <property type="match status" value="6"/>
</dbReference>
<evidence type="ECO:0000313" key="7">
    <source>
        <dbReference type="Proteomes" id="UP000615446"/>
    </source>
</evidence>
<dbReference type="InterPro" id="IPR019775">
    <property type="entry name" value="WD40_repeat_CS"/>
</dbReference>